<sequence length="183" mass="20488">MVRERFHFTLARVPDDTHPRLHEKSIASHLSRAPSRICPHPPRGTPYLAAQLTEPRTMPTQRPITIRIPPCPPITPTTRTHAPSPVSPEQQKTHSTLSSTLRPLLVRSEARSAVSLLPNDCEEVVYHAPSGTLHVNHRHVVPRSRDAAYIPSRAGQLGRLALDGVVLRWIPYEDEDDSHAVVY</sequence>
<dbReference type="Proteomes" id="UP000756921">
    <property type="component" value="Unassembled WGS sequence"/>
</dbReference>
<accession>A0A9P6KS60</accession>
<evidence type="ECO:0000313" key="2">
    <source>
        <dbReference type="EMBL" id="KAF9736942.1"/>
    </source>
</evidence>
<feature type="compositionally biased region" description="Polar residues" evidence="1">
    <location>
        <begin position="87"/>
        <end position="98"/>
    </location>
</feature>
<gene>
    <name evidence="2" type="ORF">PMIN01_04721</name>
</gene>
<evidence type="ECO:0000256" key="1">
    <source>
        <dbReference type="SAM" id="MobiDB-lite"/>
    </source>
</evidence>
<dbReference type="EMBL" id="WJXW01000004">
    <property type="protein sequence ID" value="KAF9736942.1"/>
    <property type="molecule type" value="Genomic_DNA"/>
</dbReference>
<reference evidence="2" key="1">
    <citation type="journal article" date="2020" name="Mol. Plant Microbe Interact.">
        <title>Genome Sequence of the Biocontrol Agent Coniothyrium minitans strain Conio (IMI 134523).</title>
        <authorList>
            <person name="Patel D."/>
            <person name="Shittu T.A."/>
            <person name="Baroncelli R."/>
            <person name="Muthumeenakshi S."/>
            <person name="Osborne T.H."/>
            <person name="Janganan T.K."/>
            <person name="Sreenivasaprasad S."/>
        </authorList>
    </citation>
    <scope>NUCLEOTIDE SEQUENCE</scope>
    <source>
        <strain evidence="2">Conio</strain>
    </source>
</reference>
<comment type="caution">
    <text evidence="2">The sequence shown here is derived from an EMBL/GenBank/DDBJ whole genome shotgun (WGS) entry which is preliminary data.</text>
</comment>
<feature type="region of interest" description="Disordered" evidence="1">
    <location>
        <begin position="56"/>
        <end position="98"/>
    </location>
</feature>
<evidence type="ECO:0000313" key="3">
    <source>
        <dbReference type="Proteomes" id="UP000756921"/>
    </source>
</evidence>
<protein>
    <submittedName>
        <fullName evidence="2">Uncharacterized protein</fullName>
    </submittedName>
</protein>
<name>A0A9P6KS60_9PLEO</name>
<dbReference type="AlphaFoldDB" id="A0A9P6KS60"/>
<proteinExistence type="predicted"/>
<organism evidence="2 3">
    <name type="scientific">Paraphaeosphaeria minitans</name>
    <dbReference type="NCBI Taxonomy" id="565426"/>
    <lineage>
        <taxon>Eukaryota</taxon>
        <taxon>Fungi</taxon>
        <taxon>Dikarya</taxon>
        <taxon>Ascomycota</taxon>
        <taxon>Pezizomycotina</taxon>
        <taxon>Dothideomycetes</taxon>
        <taxon>Pleosporomycetidae</taxon>
        <taxon>Pleosporales</taxon>
        <taxon>Massarineae</taxon>
        <taxon>Didymosphaeriaceae</taxon>
        <taxon>Paraphaeosphaeria</taxon>
    </lineage>
</organism>
<feature type="compositionally biased region" description="Low complexity" evidence="1">
    <location>
        <begin position="56"/>
        <end position="68"/>
    </location>
</feature>
<keyword evidence="3" id="KW-1185">Reference proteome</keyword>